<dbReference type="CDD" id="cd03137">
    <property type="entry name" value="GATase1_AraC_1"/>
    <property type="match status" value="1"/>
</dbReference>
<dbReference type="SMART" id="SM00342">
    <property type="entry name" value="HTH_ARAC"/>
    <property type="match status" value="1"/>
</dbReference>
<keyword evidence="1" id="KW-0805">Transcription regulation</keyword>
<dbReference type="InterPro" id="IPR002818">
    <property type="entry name" value="DJ-1/PfpI"/>
</dbReference>
<reference evidence="3 4" key="1">
    <citation type="journal article" date="2015" name="Int. J. Syst. Evol. Microbiol.">
        <title>Youhaiella tibetensis gen. nov., sp. nov., isolated from subsurface sediment.</title>
        <authorList>
            <person name="Wang Y.X."/>
            <person name="Huang F.Q."/>
            <person name="Nogi Y."/>
            <person name="Pang S.J."/>
            <person name="Wang P.K."/>
            <person name="Lv J."/>
        </authorList>
    </citation>
    <scope>NUCLEOTIDE SEQUENCE [LARGE SCALE GENOMIC DNA]</scope>
    <source>
        <strain evidence="4">fig4</strain>
    </source>
</reference>
<evidence type="ECO:0000313" key="4">
    <source>
        <dbReference type="Proteomes" id="UP000321062"/>
    </source>
</evidence>
<sequence>MQIVIFAPKSVHSLELAGLMDVFAEANTRVGEIFYEVAIAAEDDQPIVCGSGLRIVPDVSYLAVTDSPDTFLAAGSVGVPAAPPREITDWIVRIAAHTRRHGSVCTGAFLLGEGGLLDGHRVATHWQYASLLAERFPNATVDGNRVFVREGALITSAGSSAAIDLGLSLVEEDLGREVSLHVARRLVVFLKRPGDQSQFSVHLAAQAVKRSRLYDVQQHILNQPAADLSVNALAKIAAMSPRNFTRVFTREVGLPPSAYVDQSRVDVARSLLEGSRLSIEAVAAKSGFGSPRAMRRAFLTHMGTTPKQYRDRFRTSGDGARASLSDNGRRLS</sequence>
<dbReference type="InterPro" id="IPR052158">
    <property type="entry name" value="INH-QAR"/>
</dbReference>
<dbReference type="KEGG" id="yti:FNA67_03945"/>
<dbReference type="GO" id="GO:0003700">
    <property type="term" value="F:DNA-binding transcription factor activity"/>
    <property type="evidence" value="ECO:0007669"/>
    <property type="project" value="InterPro"/>
</dbReference>
<dbReference type="Gene3D" id="3.40.50.880">
    <property type="match status" value="1"/>
</dbReference>
<dbReference type="PANTHER" id="PTHR43130:SF3">
    <property type="entry name" value="HTH-TYPE TRANSCRIPTIONAL REGULATOR RV1931C"/>
    <property type="match status" value="1"/>
</dbReference>
<dbReference type="EMBL" id="CP041690">
    <property type="protein sequence ID" value="QEE19375.1"/>
    <property type="molecule type" value="Genomic_DNA"/>
</dbReference>
<evidence type="ECO:0000313" key="3">
    <source>
        <dbReference type="EMBL" id="QEE19375.1"/>
    </source>
</evidence>
<dbReference type="GO" id="GO:0043565">
    <property type="term" value="F:sequence-specific DNA binding"/>
    <property type="evidence" value="ECO:0007669"/>
    <property type="project" value="InterPro"/>
</dbReference>
<organism evidence="3 4">
    <name type="scientific">Paradevosia tibetensis</name>
    <dbReference type="NCBI Taxonomy" id="1447062"/>
    <lineage>
        <taxon>Bacteria</taxon>
        <taxon>Pseudomonadati</taxon>
        <taxon>Pseudomonadota</taxon>
        <taxon>Alphaproteobacteria</taxon>
        <taxon>Hyphomicrobiales</taxon>
        <taxon>Devosiaceae</taxon>
        <taxon>Paradevosia</taxon>
    </lineage>
</organism>
<dbReference type="Pfam" id="PF01965">
    <property type="entry name" value="DJ-1_PfpI"/>
    <property type="match status" value="1"/>
</dbReference>
<accession>A0A5B9DKC1</accession>
<keyword evidence="4" id="KW-1185">Reference proteome</keyword>
<dbReference type="InterPro" id="IPR018060">
    <property type="entry name" value="HTH_AraC"/>
</dbReference>
<dbReference type="SUPFAM" id="SSF52317">
    <property type="entry name" value="Class I glutamine amidotransferase-like"/>
    <property type="match status" value="1"/>
</dbReference>
<dbReference type="AlphaFoldDB" id="A0A5B9DKC1"/>
<dbReference type="RefSeq" id="WP_147655148.1">
    <property type="nucleotide sequence ID" value="NZ_BMFM01000001.1"/>
</dbReference>
<dbReference type="PROSITE" id="PS01124">
    <property type="entry name" value="HTH_ARAC_FAMILY_2"/>
    <property type="match status" value="1"/>
</dbReference>
<proteinExistence type="predicted"/>
<dbReference type="Pfam" id="PF12833">
    <property type="entry name" value="HTH_18"/>
    <property type="match status" value="1"/>
</dbReference>
<dbReference type="PANTHER" id="PTHR43130">
    <property type="entry name" value="ARAC-FAMILY TRANSCRIPTIONAL REGULATOR"/>
    <property type="match status" value="1"/>
</dbReference>
<gene>
    <name evidence="3" type="ORF">FNA67_03945</name>
</gene>
<evidence type="ECO:0000256" key="1">
    <source>
        <dbReference type="ARBA" id="ARBA00023015"/>
    </source>
</evidence>
<name>A0A5B9DKC1_9HYPH</name>
<dbReference type="SUPFAM" id="SSF46689">
    <property type="entry name" value="Homeodomain-like"/>
    <property type="match status" value="2"/>
</dbReference>
<protein>
    <submittedName>
        <fullName evidence="3">Helix-turn-helix domain-containing protein</fullName>
    </submittedName>
</protein>
<dbReference type="Proteomes" id="UP000321062">
    <property type="component" value="Chromosome"/>
</dbReference>
<dbReference type="OrthoDB" id="9793422at2"/>
<keyword evidence="2" id="KW-0804">Transcription</keyword>
<evidence type="ECO:0000256" key="2">
    <source>
        <dbReference type="ARBA" id="ARBA00023163"/>
    </source>
</evidence>
<dbReference type="InterPro" id="IPR029062">
    <property type="entry name" value="Class_I_gatase-like"/>
</dbReference>
<dbReference type="InterPro" id="IPR009057">
    <property type="entry name" value="Homeodomain-like_sf"/>
</dbReference>
<dbReference type="Gene3D" id="1.10.10.60">
    <property type="entry name" value="Homeodomain-like"/>
    <property type="match status" value="1"/>
</dbReference>